<dbReference type="InterPro" id="IPR050090">
    <property type="entry name" value="Tyrosine_recombinase_XerCD"/>
</dbReference>
<dbReference type="GO" id="GO:0003677">
    <property type="term" value="F:DNA binding"/>
    <property type="evidence" value="ECO:0007669"/>
    <property type="project" value="UniProtKB-KW"/>
</dbReference>
<dbReference type="PROSITE" id="PS51898">
    <property type="entry name" value="TYR_RECOMBINASE"/>
    <property type="match status" value="1"/>
</dbReference>
<feature type="domain" description="Tyr recombinase" evidence="3">
    <location>
        <begin position="156"/>
        <end position="321"/>
    </location>
</feature>
<dbReference type="PANTHER" id="PTHR30349:SF94">
    <property type="entry name" value="INTEGRASE_RECOMBINASE HI_1414-RELATED"/>
    <property type="match status" value="1"/>
</dbReference>
<dbReference type="InterPro" id="IPR011010">
    <property type="entry name" value="DNA_brk_join_enz"/>
</dbReference>
<evidence type="ECO:0000256" key="2">
    <source>
        <dbReference type="ARBA" id="ARBA00023172"/>
    </source>
</evidence>
<keyword evidence="2" id="KW-0233">DNA recombination</keyword>
<name>Q1PKZ2_PROMR</name>
<gene>
    <name evidence="4" type="ORF">ASNC2259_0036</name>
</gene>
<organism evidence="4">
    <name type="scientific">uncultured Prochlorococcus marinus clone ASNC2259</name>
    <dbReference type="NCBI Taxonomy" id="379367"/>
    <lineage>
        <taxon>Bacteria</taxon>
        <taxon>Bacillati</taxon>
        <taxon>Cyanobacteriota</taxon>
        <taxon>Cyanophyceae</taxon>
        <taxon>Synechococcales</taxon>
        <taxon>Prochlorococcaceae</taxon>
        <taxon>Prochlorococcus</taxon>
    </lineage>
</organism>
<dbReference type="CDD" id="cd00796">
    <property type="entry name" value="INT_Rci_Hp1_C"/>
    <property type="match status" value="1"/>
</dbReference>
<dbReference type="Pfam" id="PF00589">
    <property type="entry name" value="Phage_integrase"/>
    <property type="match status" value="1"/>
</dbReference>
<reference evidence="4" key="2">
    <citation type="submission" date="2006-04" db="EMBL/GenBank/DDBJ databases">
        <title>Sequencing of the draft fosmids and assembly of Prochlorococcus marinus environmental genome fragment.</title>
        <authorList>
            <consortium name="US DOE Joint Genome Institute (JGI)"/>
            <person name="Copeland A."/>
            <person name="Lucas S."/>
            <person name="Lapidus A."/>
            <person name="Barry K."/>
            <person name="Detter J.C."/>
            <person name="Glavina T."/>
            <person name="Hammon N."/>
            <person name="Israni S."/>
            <person name="Richardson P."/>
        </authorList>
    </citation>
    <scope>NUCLEOTIDE SEQUENCE</scope>
</reference>
<evidence type="ECO:0000256" key="1">
    <source>
        <dbReference type="ARBA" id="ARBA00023125"/>
    </source>
</evidence>
<evidence type="ECO:0000259" key="3">
    <source>
        <dbReference type="PROSITE" id="PS51898"/>
    </source>
</evidence>
<dbReference type="InterPro" id="IPR013762">
    <property type="entry name" value="Integrase-like_cat_sf"/>
</dbReference>
<dbReference type="Gene3D" id="1.10.150.130">
    <property type="match status" value="1"/>
</dbReference>
<dbReference type="EMBL" id="DQ366715">
    <property type="protein sequence ID" value="ABE10899.1"/>
    <property type="molecule type" value="Genomic_DNA"/>
</dbReference>
<evidence type="ECO:0000313" key="4">
    <source>
        <dbReference type="EMBL" id="ABE10899.1"/>
    </source>
</evidence>
<proteinExistence type="predicted"/>
<dbReference type="InterPro" id="IPR002104">
    <property type="entry name" value="Integrase_catalytic"/>
</dbReference>
<dbReference type="GO" id="GO:0006310">
    <property type="term" value="P:DNA recombination"/>
    <property type="evidence" value="ECO:0007669"/>
    <property type="project" value="UniProtKB-KW"/>
</dbReference>
<dbReference type="GO" id="GO:0015074">
    <property type="term" value="P:DNA integration"/>
    <property type="evidence" value="ECO:0007669"/>
    <property type="project" value="InterPro"/>
</dbReference>
<protein>
    <submittedName>
        <fullName evidence="4">Putative site-specific integrase/recombinase</fullName>
    </submittedName>
</protein>
<dbReference type="AlphaFoldDB" id="Q1PKZ2"/>
<dbReference type="InterPro" id="IPR010998">
    <property type="entry name" value="Integrase_recombinase_N"/>
</dbReference>
<sequence length="321" mass="37260">MATIRRSGSGWQVLIRRKNYVGPRSRTFLSRDLAQSWADAVEEKTKKVFKDIPFTLGEAINDYINGPLLLHRSAENEKYPLRVTAESWLGDIPLSDLQIKHFAVWRDERLLKVKPNTVMRELRILRVLIDWARDERGAEIKDNPARHLRVRGTGDARAPFFTDQDEQRLLFELSQMSNKNHLRLTKLALATGFRRSELLSLTWRNIDLNKKLLYIHRKNCAATDNYSAPRLIPLPGKAKKILEELSERHGKIIELTKGAARHGFDKARKRADLETLRFHDLRHIGISRMWSSGMNALEISACSGHRDIKMLMRYSHYQLSF</sequence>
<dbReference type="SUPFAM" id="SSF56349">
    <property type="entry name" value="DNA breaking-rejoining enzymes"/>
    <property type="match status" value="1"/>
</dbReference>
<accession>Q1PKZ2</accession>
<keyword evidence="1" id="KW-0238">DNA-binding</keyword>
<reference evidence="4" key="1">
    <citation type="journal article" date="2006" name="Science">
        <title>Genomic islands and the ecology and evolution of Prochlorococcus.</title>
        <authorList>
            <person name="Coleman M.L."/>
            <person name="Sullivan M.B."/>
            <person name="Martiny A.C."/>
            <person name="Steglich C."/>
            <person name="Barry K."/>
            <person name="Delong E.F."/>
            <person name="Chisholm S.W."/>
        </authorList>
    </citation>
    <scope>NUCLEOTIDE SEQUENCE</scope>
</reference>
<dbReference type="PANTHER" id="PTHR30349">
    <property type="entry name" value="PHAGE INTEGRASE-RELATED"/>
    <property type="match status" value="1"/>
</dbReference>
<dbReference type="Gene3D" id="1.10.443.10">
    <property type="entry name" value="Intergrase catalytic core"/>
    <property type="match status" value="1"/>
</dbReference>